<dbReference type="CDD" id="cd02440">
    <property type="entry name" value="AdoMet_MTases"/>
    <property type="match status" value="1"/>
</dbReference>
<organism evidence="1 2">
    <name type="scientific">Lactococcus taiwanensis</name>
    <dbReference type="NCBI Taxonomy" id="1151742"/>
    <lineage>
        <taxon>Bacteria</taxon>
        <taxon>Bacillati</taxon>
        <taxon>Bacillota</taxon>
        <taxon>Bacilli</taxon>
        <taxon>Lactobacillales</taxon>
        <taxon>Streptococcaceae</taxon>
        <taxon>Lactococcus</taxon>
    </lineage>
</organism>
<dbReference type="InterPro" id="IPR052933">
    <property type="entry name" value="DNA_Protect_Modify"/>
</dbReference>
<dbReference type="GO" id="GO:0008168">
    <property type="term" value="F:methyltransferase activity"/>
    <property type="evidence" value="ECO:0007669"/>
    <property type="project" value="UniProtKB-KW"/>
</dbReference>
<dbReference type="GO" id="GO:0032259">
    <property type="term" value="P:methylation"/>
    <property type="evidence" value="ECO:0007669"/>
    <property type="project" value="UniProtKB-KW"/>
</dbReference>
<keyword evidence="1" id="KW-0489">Methyltransferase</keyword>
<keyword evidence="2" id="KW-1185">Reference proteome</keyword>
<gene>
    <name evidence="1" type="ORF">JW886_09460</name>
</gene>
<dbReference type="InterPro" id="IPR029063">
    <property type="entry name" value="SAM-dependent_MTases_sf"/>
</dbReference>
<dbReference type="EMBL" id="CP070872">
    <property type="protein sequence ID" value="QSE76662.1"/>
    <property type="molecule type" value="Genomic_DNA"/>
</dbReference>
<proteinExistence type="predicted"/>
<sequence length="317" mass="35396">MDMEKVAQGFEWIVANINTLSEKLDTDFYDAFVEQNGQFLDEKNQKAPTEELTELSVNNQKLRQLQLNKQEWQKLFQFVLLKGSQVAPLQANHAMTPDAIGLIFNFIIEHLNKNSELRLIEFGSGTGNLAQTLLVNLQKKVEYVGFEVDDLLLDLSASMAEVMESSAEYMQIDAVQKRLMEPADVVVSDLPIGFYPDDSVAKNFEVASPQGHTFAHHLLIEQSFNYLKEGAFAIFLAPEDLLTSAQGPLLKNWISQHGSIMAVITLPSSLFNADAKAIYVLKKGPAAHATFAHPLSSLTDRESLAAFMEEFTKNVKL</sequence>
<dbReference type="RefSeq" id="WP_075525924.1">
    <property type="nucleotide sequence ID" value="NZ_BNDT01000005.1"/>
</dbReference>
<dbReference type="PANTHER" id="PTHR41313:SF1">
    <property type="entry name" value="DNA METHYLASE ADENINE-SPECIFIC DOMAIN-CONTAINING PROTEIN"/>
    <property type="match status" value="1"/>
</dbReference>
<dbReference type="Gene3D" id="1.10.150.470">
    <property type="match status" value="1"/>
</dbReference>
<dbReference type="Gene3D" id="3.40.50.150">
    <property type="entry name" value="Vaccinia Virus protein VP39"/>
    <property type="match status" value="1"/>
</dbReference>
<protein>
    <submittedName>
        <fullName evidence="1">Class I SAM-dependent methyltransferase</fullName>
    </submittedName>
</protein>
<accession>A0AA45QRB4</accession>
<dbReference type="PANTHER" id="PTHR41313">
    <property type="entry name" value="ADENINE-SPECIFIC METHYLTRANSFERASE"/>
    <property type="match status" value="1"/>
</dbReference>
<evidence type="ECO:0000313" key="1">
    <source>
        <dbReference type="EMBL" id="QSE76662.1"/>
    </source>
</evidence>
<reference evidence="1 2" key="1">
    <citation type="submission" date="2021-02" db="EMBL/GenBank/DDBJ databases">
        <title>Complete genome sequence of Lactococcus lactis strain K_LL004.</title>
        <authorList>
            <person name="Kim H.B."/>
        </authorList>
    </citation>
    <scope>NUCLEOTIDE SEQUENCE [LARGE SCALE GENOMIC DNA]</scope>
    <source>
        <strain evidence="1 2">K_LL004</strain>
    </source>
</reference>
<name>A0AA45QRB4_9LACT</name>
<keyword evidence="1" id="KW-0808">Transferase</keyword>
<dbReference type="Proteomes" id="UP000663608">
    <property type="component" value="Chromosome"/>
</dbReference>
<dbReference type="AlphaFoldDB" id="A0AA45QRB4"/>
<dbReference type="KEGG" id="lti:JW886_09460"/>
<evidence type="ECO:0000313" key="2">
    <source>
        <dbReference type="Proteomes" id="UP000663608"/>
    </source>
</evidence>
<dbReference type="SUPFAM" id="SSF53335">
    <property type="entry name" value="S-adenosyl-L-methionine-dependent methyltransferases"/>
    <property type="match status" value="1"/>
</dbReference>